<evidence type="ECO:0000259" key="7">
    <source>
        <dbReference type="Pfam" id="PF19358"/>
    </source>
</evidence>
<feature type="transmembrane region" description="Helical" evidence="5">
    <location>
        <begin position="131"/>
        <end position="151"/>
    </location>
</feature>
<feature type="transmembrane region" description="Helical" evidence="5">
    <location>
        <begin position="238"/>
        <end position="255"/>
    </location>
</feature>
<comment type="caution">
    <text evidence="8">The sequence shown here is derived from an EMBL/GenBank/DDBJ whole genome shotgun (WGS) entry which is preliminary data.</text>
</comment>
<accession>A0ABQ0C4V0</accession>
<evidence type="ECO:0000256" key="1">
    <source>
        <dbReference type="ARBA" id="ARBA00004141"/>
    </source>
</evidence>
<feature type="transmembrane region" description="Helical" evidence="5">
    <location>
        <begin position="76"/>
        <end position="96"/>
    </location>
</feature>
<keyword evidence="3 5" id="KW-1133">Transmembrane helix</keyword>
<feature type="transmembrane region" description="Helical" evidence="5">
    <location>
        <begin position="108"/>
        <end position="124"/>
    </location>
</feature>
<reference evidence="8 9" key="2">
    <citation type="submission" date="2024-09" db="EMBL/GenBank/DDBJ databases">
        <title>Draft genome sequence of Candidatus Magnetaquicoccaceae bacterium FCR-1.</title>
        <authorList>
            <person name="Shimoshige H."/>
            <person name="Shimamura S."/>
            <person name="Taoka A."/>
            <person name="Kobayashi H."/>
            <person name="Maekawa T."/>
        </authorList>
    </citation>
    <scope>NUCLEOTIDE SEQUENCE [LARGE SCALE GENOMIC DNA]</scope>
    <source>
        <strain evidence="8 9">FCR-1</strain>
    </source>
</reference>
<evidence type="ECO:0000313" key="9">
    <source>
        <dbReference type="Proteomes" id="UP001628193"/>
    </source>
</evidence>
<evidence type="ECO:0000256" key="5">
    <source>
        <dbReference type="SAM" id="Phobius"/>
    </source>
</evidence>
<sequence length="495" mass="56594">MRDIALLLFVFALLPVALFRPYVGLMLWTWFSYMNPHRLTWGFAYNFRFNLIVAAITIISILVNRRTIQGKIPWRLPIILLAVFTLWTFITTQFAIQSGAAEIQFDRFFKIQLLVFSTLILVKTRRQFMLLVLIITISIGFYGVKGGLFTIRSGGHFRVMGPTDSFFVDNNSFALAMLMTIPLIYYLTSQTKSLYLRIILIASFLLSFVSVLGSYSRGGFLGLMILSISLFLKTRSRFILLAFFMACAPIIYQFMPQQWHNRMNQVIDSIVSTLGTHTDTDLKLPKQVNINTSSQGNIHFEQLNESQKSTAMTILQYMMHSDTEITRDKSVTGRFDAWKFSIAVANDRPILGGGFKVYDQGAFDRYLPGVQRRAAHSIYFEVLAEQGYVGFFIWAALHISALLSGRRIARLTRRDPELLWARELAGMLQVSLISYYTAGIFLGMAYFDLPYHIIALLVLLQVHAEQHLAKRIPLQAPRRSSVWDFSRLATASARR</sequence>
<proteinExistence type="predicted"/>
<feature type="transmembrane region" description="Helical" evidence="5">
    <location>
        <begin position="424"/>
        <end position="445"/>
    </location>
</feature>
<protein>
    <recommendedName>
        <fullName evidence="10">O-glycosylation ligase, exosortase A system-associated</fullName>
    </recommendedName>
</protein>
<feature type="transmembrane region" description="Helical" evidence="5">
    <location>
        <begin position="43"/>
        <end position="64"/>
    </location>
</feature>
<keyword evidence="4 5" id="KW-0472">Membrane</keyword>
<evidence type="ECO:0000256" key="3">
    <source>
        <dbReference type="ARBA" id="ARBA00022989"/>
    </source>
</evidence>
<dbReference type="PANTHER" id="PTHR37422:SF13">
    <property type="entry name" value="LIPOPOLYSACCHARIDE BIOSYNTHESIS PROTEIN PA4999-RELATED"/>
    <property type="match status" value="1"/>
</dbReference>
<dbReference type="InterPro" id="IPR045979">
    <property type="entry name" value="DUF5935"/>
</dbReference>
<feature type="domain" description="O-antigen ligase-related" evidence="6">
    <location>
        <begin position="203"/>
        <end position="395"/>
    </location>
</feature>
<dbReference type="InterPro" id="IPR051533">
    <property type="entry name" value="WaaL-like"/>
</dbReference>
<dbReference type="InterPro" id="IPR017528">
    <property type="entry name" value="CHP03097O-antigen_lig-rel"/>
</dbReference>
<evidence type="ECO:0000259" key="6">
    <source>
        <dbReference type="Pfam" id="PF04932"/>
    </source>
</evidence>
<comment type="subcellular location">
    <subcellularLocation>
        <location evidence="1">Membrane</location>
        <topology evidence="1">Multi-pass membrane protein</topology>
    </subcellularLocation>
</comment>
<dbReference type="Proteomes" id="UP001628193">
    <property type="component" value="Unassembled WGS sequence"/>
</dbReference>
<evidence type="ECO:0008006" key="10">
    <source>
        <dbReference type="Google" id="ProtNLM"/>
    </source>
</evidence>
<evidence type="ECO:0000313" key="8">
    <source>
        <dbReference type="EMBL" id="GAB0055914.1"/>
    </source>
</evidence>
<feature type="domain" description="DUF5935" evidence="7">
    <location>
        <begin position="1"/>
        <end position="189"/>
    </location>
</feature>
<dbReference type="Pfam" id="PF19358">
    <property type="entry name" value="DUF5935"/>
    <property type="match status" value="1"/>
</dbReference>
<dbReference type="RefSeq" id="WP_420903627.1">
    <property type="nucleotide sequence ID" value="NZ_BAAFGK010000001.1"/>
</dbReference>
<feature type="transmembrane region" description="Helical" evidence="5">
    <location>
        <begin position="194"/>
        <end position="212"/>
    </location>
</feature>
<name>A0ABQ0C4V0_9PROT</name>
<feature type="transmembrane region" description="Helical" evidence="5">
    <location>
        <begin position="171"/>
        <end position="187"/>
    </location>
</feature>
<evidence type="ECO:0000256" key="2">
    <source>
        <dbReference type="ARBA" id="ARBA00022692"/>
    </source>
</evidence>
<dbReference type="PANTHER" id="PTHR37422">
    <property type="entry name" value="TEICHURONIC ACID BIOSYNTHESIS PROTEIN TUAE"/>
    <property type="match status" value="1"/>
</dbReference>
<dbReference type="NCBIfam" id="TIGR03097">
    <property type="entry name" value="PEP_O_lig_1"/>
    <property type="match status" value="1"/>
</dbReference>
<dbReference type="Pfam" id="PF04932">
    <property type="entry name" value="Wzy_C"/>
    <property type="match status" value="1"/>
</dbReference>
<reference evidence="8 9" key="1">
    <citation type="submission" date="2024-05" db="EMBL/GenBank/DDBJ databases">
        <authorList>
            <consortium name="Candidatus Magnetaquicoccaceae bacterium FCR-1 genome sequencing consortium"/>
            <person name="Shimoshige H."/>
            <person name="Shimamura S."/>
            <person name="Taoka A."/>
            <person name="Kobayashi H."/>
            <person name="Maekawa T."/>
        </authorList>
    </citation>
    <scope>NUCLEOTIDE SEQUENCE [LARGE SCALE GENOMIC DNA]</scope>
    <source>
        <strain evidence="8 9">FCR-1</strain>
    </source>
</reference>
<dbReference type="InterPro" id="IPR007016">
    <property type="entry name" value="O-antigen_ligase-rel_domated"/>
</dbReference>
<keyword evidence="2 5" id="KW-0812">Transmembrane</keyword>
<gene>
    <name evidence="8" type="ORF">SIID45300_00213</name>
</gene>
<feature type="transmembrane region" description="Helical" evidence="5">
    <location>
        <begin position="386"/>
        <end position="403"/>
    </location>
</feature>
<organism evidence="8 9">
    <name type="scientific">Candidatus Magnetaquiglobus chichijimensis</name>
    <dbReference type="NCBI Taxonomy" id="3141448"/>
    <lineage>
        <taxon>Bacteria</taxon>
        <taxon>Pseudomonadati</taxon>
        <taxon>Pseudomonadota</taxon>
        <taxon>Magnetococcia</taxon>
        <taxon>Magnetococcales</taxon>
        <taxon>Candidatus Magnetaquicoccaceae</taxon>
        <taxon>Candidatus Magnetaquiglobus</taxon>
    </lineage>
</organism>
<dbReference type="EMBL" id="BAAFGK010000001">
    <property type="protein sequence ID" value="GAB0055914.1"/>
    <property type="molecule type" value="Genomic_DNA"/>
</dbReference>
<evidence type="ECO:0000256" key="4">
    <source>
        <dbReference type="ARBA" id="ARBA00023136"/>
    </source>
</evidence>
<keyword evidence="9" id="KW-1185">Reference proteome</keyword>